<evidence type="ECO:0000313" key="9">
    <source>
        <dbReference type="EMBL" id="CAF3843152.1"/>
    </source>
</evidence>
<evidence type="ECO:0000313" key="8">
    <source>
        <dbReference type="EMBL" id="CAF1076749.1"/>
    </source>
</evidence>
<evidence type="ECO:0000256" key="1">
    <source>
        <dbReference type="ARBA" id="ARBA00009280"/>
    </source>
</evidence>
<keyword evidence="10" id="KW-1185">Reference proteome</keyword>
<dbReference type="Pfam" id="PF00609">
    <property type="entry name" value="DAGK_acc"/>
    <property type="match status" value="1"/>
</dbReference>
<dbReference type="SMART" id="SM00045">
    <property type="entry name" value="DAGKa"/>
    <property type="match status" value="1"/>
</dbReference>
<dbReference type="InterPro" id="IPR000756">
    <property type="entry name" value="Diacylglycerol_kin_accessory"/>
</dbReference>
<comment type="similarity">
    <text evidence="1 6">Belongs to the eukaryotic diacylglycerol kinase family.</text>
</comment>
<dbReference type="Gene3D" id="2.60.200.40">
    <property type="match status" value="1"/>
</dbReference>
<reference evidence="8" key="1">
    <citation type="submission" date="2021-02" db="EMBL/GenBank/DDBJ databases">
        <authorList>
            <person name="Nowell W R."/>
        </authorList>
    </citation>
    <scope>NUCLEOTIDE SEQUENCE</scope>
</reference>
<evidence type="ECO:0000256" key="5">
    <source>
        <dbReference type="ARBA" id="ARBA00022840"/>
    </source>
</evidence>
<dbReference type="Proteomes" id="UP000663829">
    <property type="component" value="Unassembled WGS sequence"/>
</dbReference>
<dbReference type="PANTHER" id="PTHR11255">
    <property type="entry name" value="DIACYLGLYCEROL KINASE"/>
    <property type="match status" value="1"/>
</dbReference>
<keyword evidence="3 6" id="KW-0547">Nucleotide-binding</keyword>
<organism evidence="8 10">
    <name type="scientific">Didymodactylos carnosus</name>
    <dbReference type="NCBI Taxonomy" id="1234261"/>
    <lineage>
        <taxon>Eukaryota</taxon>
        <taxon>Metazoa</taxon>
        <taxon>Spiralia</taxon>
        <taxon>Gnathifera</taxon>
        <taxon>Rotifera</taxon>
        <taxon>Eurotatoria</taxon>
        <taxon>Bdelloidea</taxon>
        <taxon>Philodinida</taxon>
        <taxon>Philodinidae</taxon>
        <taxon>Didymodactylos</taxon>
    </lineage>
</organism>
<evidence type="ECO:0000259" key="7">
    <source>
        <dbReference type="PROSITE" id="PS50146"/>
    </source>
</evidence>
<feature type="domain" description="DAGKc" evidence="7">
    <location>
        <begin position="38"/>
        <end position="175"/>
    </location>
</feature>
<dbReference type="Gene3D" id="3.40.50.10330">
    <property type="entry name" value="Probable inorganic polyphosphate/atp-NAD kinase, domain 1"/>
    <property type="match status" value="1"/>
</dbReference>
<dbReference type="SUPFAM" id="SSF111331">
    <property type="entry name" value="NAD kinase/diacylglycerol kinase-like"/>
    <property type="match status" value="1"/>
</dbReference>
<dbReference type="EMBL" id="CAJNOQ010004855">
    <property type="protein sequence ID" value="CAF1076749.1"/>
    <property type="molecule type" value="Genomic_DNA"/>
</dbReference>
<dbReference type="SMART" id="SM00046">
    <property type="entry name" value="DAGKc"/>
    <property type="match status" value="1"/>
</dbReference>
<dbReference type="PROSITE" id="PS50146">
    <property type="entry name" value="DAGK"/>
    <property type="match status" value="1"/>
</dbReference>
<comment type="catalytic activity">
    <reaction evidence="6">
        <text>a 1,2-diacyl-sn-glycerol + ATP = a 1,2-diacyl-sn-glycero-3-phosphate + ADP + H(+)</text>
        <dbReference type="Rhea" id="RHEA:10272"/>
        <dbReference type="ChEBI" id="CHEBI:15378"/>
        <dbReference type="ChEBI" id="CHEBI:17815"/>
        <dbReference type="ChEBI" id="CHEBI:30616"/>
        <dbReference type="ChEBI" id="CHEBI:58608"/>
        <dbReference type="ChEBI" id="CHEBI:456216"/>
        <dbReference type="EC" id="2.7.1.107"/>
    </reaction>
</comment>
<proteinExistence type="inferred from homology"/>
<dbReference type="InterPro" id="IPR037607">
    <property type="entry name" value="DGK"/>
</dbReference>
<evidence type="ECO:0000256" key="3">
    <source>
        <dbReference type="ARBA" id="ARBA00022741"/>
    </source>
</evidence>
<gene>
    <name evidence="8" type="ORF">GPM918_LOCUS17560</name>
    <name evidence="9" type="ORF">SRO942_LOCUS17558</name>
</gene>
<protein>
    <recommendedName>
        <fullName evidence="6">Diacylglycerol kinase</fullName>
        <shortName evidence="6">DAG kinase</shortName>
        <ecNumber evidence="6">2.7.1.107</ecNumber>
    </recommendedName>
</protein>
<dbReference type="InterPro" id="IPR016064">
    <property type="entry name" value="NAD/diacylglycerol_kinase_sf"/>
</dbReference>
<keyword evidence="5 6" id="KW-0067">ATP-binding</keyword>
<evidence type="ECO:0000256" key="2">
    <source>
        <dbReference type="ARBA" id="ARBA00022679"/>
    </source>
</evidence>
<dbReference type="GO" id="GO:0016020">
    <property type="term" value="C:membrane"/>
    <property type="evidence" value="ECO:0007669"/>
    <property type="project" value="TreeGrafter"/>
</dbReference>
<evidence type="ECO:0000313" key="10">
    <source>
        <dbReference type="Proteomes" id="UP000663829"/>
    </source>
</evidence>
<dbReference type="Proteomes" id="UP000681722">
    <property type="component" value="Unassembled WGS sequence"/>
</dbReference>
<dbReference type="GO" id="GO:0004143">
    <property type="term" value="F:ATP-dependent diacylglycerol kinase activity"/>
    <property type="evidence" value="ECO:0007669"/>
    <property type="project" value="UniProtKB-EC"/>
</dbReference>
<evidence type="ECO:0000256" key="4">
    <source>
        <dbReference type="ARBA" id="ARBA00022777"/>
    </source>
</evidence>
<name>A0A814MCT6_9BILA</name>
<evidence type="ECO:0000256" key="6">
    <source>
        <dbReference type="RuleBase" id="RU361128"/>
    </source>
</evidence>
<dbReference type="InterPro" id="IPR017438">
    <property type="entry name" value="ATP-NAD_kinase_N"/>
</dbReference>
<dbReference type="EC" id="2.7.1.107" evidence="6"/>
<dbReference type="GO" id="GO:0005524">
    <property type="term" value="F:ATP binding"/>
    <property type="evidence" value="ECO:0007669"/>
    <property type="project" value="UniProtKB-KW"/>
</dbReference>
<dbReference type="Pfam" id="PF00781">
    <property type="entry name" value="DAGK_cat"/>
    <property type="match status" value="1"/>
</dbReference>
<dbReference type="InterPro" id="IPR001206">
    <property type="entry name" value="Diacylglycerol_kinase_cat_dom"/>
</dbReference>
<sequence>MRISLLNHYSVNTNMDPPGDDNSTAVQRPLMDITEADAYREKIIAFVNPKSGGLQGERVFEQLRAQIGEDNVYDLVKSKGPDEGLRENRNEKNLRIIACGGDGTVGWVLSALDTSQMQYLDFVSVGVIPLGTGNDMARFLGWGPGYRGEPLAPMIQTLATGETRLLDRWFIDVQPAAHTEASSVKVPQPVFNNYLSFGADAQIALDFHLKRNANPRMYSNRIVNQLAYGCISCGTFIDRRYLCGNIANYFELVVDGRSIDDEMHRFRPDAICFLNIASYAAGTNPWQGVYDRLWCARSAPDDDRFREQSCSDGYLEIIGFKHFELARIRLGRRGHRIAQGSEIKLTIIRDLPMEIDGEPFLLGPCQITITRKNQSRMIITQRSQAAQQTQSNRI</sequence>
<keyword evidence="4 6" id="KW-0418">Kinase</keyword>
<dbReference type="OrthoDB" id="242257at2759"/>
<accession>A0A814MCT6</accession>
<comment type="caution">
    <text evidence="8">The sequence shown here is derived from an EMBL/GenBank/DDBJ whole genome shotgun (WGS) entry which is preliminary data.</text>
</comment>
<dbReference type="AlphaFoldDB" id="A0A814MCT6"/>
<dbReference type="EMBL" id="CAJOBC010004855">
    <property type="protein sequence ID" value="CAF3843152.1"/>
    <property type="molecule type" value="Genomic_DNA"/>
</dbReference>
<dbReference type="GO" id="GO:0007200">
    <property type="term" value="P:phospholipase C-activating G protein-coupled receptor signaling pathway"/>
    <property type="evidence" value="ECO:0007669"/>
    <property type="project" value="InterPro"/>
</dbReference>
<keyword evidence="2 6" id="KW-0808">Transferase</keyword>